<dbReference type="InterPro" id="IPR013217">
    <property type="entry name" value="Methyltransf_12"/>
</dbReference>
<dbReference type="SUPFAM" id="SSF55048">
    <property type="entry name" value="Probable ACP-binding domain of malonyl-CoA ACP transacylase"/>
    <property type="match status" value="1"/>
</dbReference>
<gene>
    <name evidence="12" type="ORF">T310_1175</name>
</gene>
<dbReference type="PANTHER" id="PTHR43775">
    <property type="entry name" value="FATTY ACID SYNTHASE"/>
    <property type="match status" value="1"/>
</dbReference>
<dbReference type="Pfam" id="PF23114">
    <property type="entry name" value="NAD-bd_HRPKS_sdrA"/>
    <property type="match status" value="1"/>
</dbReference>
<dbReference type="InterPro" id="IPR036736">
    <property type="entry name" value="ACP-like_sf"/>
</dbReference>
<dbReference type="Pfam" id="PF00107">
    <property type="entry name" value="ADH_zinc_N"/>
    <property type="match status" value="1"/>
</dbReference>
<dbReference type="InterPro" id="IPR032821">
    <property type="entry name" value="PKS_assoc"/>
</dbReference>
<dbReference type="InterPro" id="IPR020807">
    <property type="entry name" value="PKS_DH"/>
</dbReference>
<dbReference type="PANTHER" id="PTHR43775:SF29">
    <property type="entry name" value="ASPERFURANONE POLYKETIDE SYNTHASE AFOG-RELATED"/>
    <property type="match status" value="1"/>
</dbReference>
<dbReference type="InterPro" id="IPR057326">
    <property type="entry name" value="KR_dom"/>
</dbReference>
<evidence type="ECO:0000256" key="1">
    <source>
        <dbReference type="ARBA" id="ARBA00022450"/>
    </source>
</evidence>
<dbReference type="InterPro" id="IPR050091">
    <property type="entry name" value="PKS_NRPS_Biosynth_Enz"/>
</dbReference>
<dbReference type="InterPro" id="IPR014043">
    <property type="entry name" value="Acyl_transferase_dom"/>
</dbReference>
<organism evidence="12 13">
    <name type="scientific">Rasamsonia emersonii (strain ATCC 16479 / CBS 393.64 / IMI 116815)</name>
    <dbReference type="NCBI Taxonomy" id="1408163"/>
    <lineage>
        <taxon>Eukaryota</taxon>
        <taxon>Fungi</taxon>
        <taxon>Dikarya</taxon>
        <taxon>Ascomycota</taxon>
        <taxon>Pezizomycotina</taxon>
        <taxon>Eurotiomycetes</taxon>
        <taxon>Eurotiomycetidae</taxon>
        <taxon>Eurotiales</taxon>
        <taxon>Trichocomaceae</taxon>
        <taxon>Rasamsonia</taxon>
    </lineage>
</organism>
<dbReference type="InterPro" id="IPR016036">
    <property type="entry name" value="Malonyl_transacylase_ACP-bd"/>
</dbReference>
<dbReference type="InterPro" id="IPR001227">
    <property type="entry name" value="Ac_transferase_dom_sf"/>
</dbReference>
<dbReference type="FunFam" id="3.40.50.720:FF:000209">
    <property type="entry name" value="Polyketide synthase Pks12"/>
    <property type="match status" value="1"/>
</dbReference>
<proteinExistence type="predicted"/>
<keyword evidence="6" id="KW-0511">Multifunctional enzyme</keyword>
<dbReference type="SMART" id="SM00825">
    <property type="entry name" value="PKS_KS"/>
    <property type="match status" value="1"/>
</dbReference>
<dbReference type="Gene3D" id="3.30.70.3290">
    <property type="match status" value="1"/>
</dbReference>
<dbReference type="PROSITE" id="PS52019">
    <property type="entry name" value="PKS_MFAS_DH"/>
    <property type="match status" value="1"/>
</dbReference>
<dbReference type="SMART" id="SM00822">
    <property type="entry name" value="PKS_KR"/>
    <property type="match status" value="1"/>
</dbReference>
<dbReference type="GO" id="GO:0050637">
    <property type="term" value="F:lovastatin nonaketide synthase activity"/>
    <property type="evidence" value="ECO:0007669"/>
    <property type="project" value="UniProtKB-EC"/>
</dbReference>
<feature type="domain" description="Ketosynthase family 3 (KS3)" evidence="10">
    <location>
        <begin position="19"/>
        <end position="443"/>
    </location>
</feature>
<dbReference type="Pfam" id="PF02801">
    <property type="entry name" value="Ketoacyl-synt_C"/>
    <property type="match status" value="1"/>
</dbReference>
<feature type="domain" description="PKS/mFAS DH" evidence="11">
    <location>
        <begin position="1010"/>
        <end position="1334"/>
    </location>
</feature>
<protein>
    <submittedName>
        <fullName evidence="12">Lovastatin nonaketide synthase</fullName>
        <ecNumber evidence="12">2.3.1.161</ecNumber>
    </submittedName>
</protein>
<evidence type="ECO:0000313" key="13">
    <source>
        <dbReference type="Proteomes" id="UP000053958"/>
    </source>
</evidence>
<dbReference type="SMART" id="SM00823">
    <property type="entry name" value="PKS_PP"/>
    <property type="match status" value="1"/>
</dbReference>
<dbReference type="InterPro" id="IPR056501">
    <property type="entry name" value="NAD-bd_HRPKS_sdrA"/>
</dbReference>
<dbReference type="InterPro" id="IPR049551">
    <property type="entry name" value="PKS_DH_C"/>
</dbReference>
<dbReference type="InterPro" id="IPR009081">
    <property type="entry name" value="PP-bd_ACP"/>
</dbReference>
<dbReference type="Pfam" id="PF08242">
    <property type="entry name" value="Methyltransf_12"/>
    <property type="match status" value="1"/>
</dbReference>
<keyword evidence="13" id="KW-1185">Reference proteome</keyword>
<dbReference type="SUPFAM" id="SSF47336">
    <property type="entry name" value="ACP-like"/>
    <property type="match status" value="1"/>
</dbReference>
<dbReference type="GO" id="GO:0016491">
    <property type="term" value="F:oxidoreductase activity"/>
    <property type="evidence" value="ECO:0007669"/>
    <property type="project" value="UniProtKB-KW"/>
</dbReference>
<dbReference type="SUPFAM" id="SSF52151">
    <property type="entry name" value="FabD/lysophospholipase-like"/>
    <property type="match status" value="1"/>
</dbReference>
<dbReference type="SUPFAM" id="SSF51735">
    <property type="entry name" value="NAD(P)-binding Rossmann-fold domains"/>
    <property type="match status" value="2"/>
</dbReference>
<dbReference type="InterPro" id="IPR013154">
    <property type="entry name" value="ADH-like_N"/>
</dbReference>
<reference evidence="12 13" key="1">
    <citation type="submission" date="2015-04" db="EMBL/GenBank/DDBJ databases">
        <authorList>
            <person name="Heijne W.H."/>
            <person name="Fedorova N.D."/>
            <person name="Nierman W.C."/>
            <person name="Vollebregt A.W."/>
            <person name="Zhao Z."/>
            <person name="Wu L."/>
            <person name="Kumar M."/>
            <person name="Stam H."/>
            <person name="van den Berg M.A."/>
            <person name="Pel H.J."/>
        </authorList>
    </citation>
    <scope>NUCLEOTIDE SEQUENCE [LARGE SCALE GENOMIC DNA]</scope>
    <source>
        <strain evidence="12 13">CBS 393.64</strain>
    </source>
</reference>
<dbReference type="InterPro" id="IPR042104">
    <property type="entry name" value="PKS_dehydratase_sf"/>
</dbReference>
<dbReference type="InterPro" id="IPR014030">
    <property type="entry name" value="Ketoacyl_synth_N"/>
</dbReference>
<evidence type="ECO:0000256" key="6">
    <source>
        <dbReference type="ARBA" id="ARBA00023268"/>
    </source>
</evidence>
<dbReference type="Pfam" id="PF14765">
    <property type="entry name" value="PS-DH"/>
    <property type="match status" value="1"/>
</dbReference>
<comment type="caution">
    <text evidence="12">The sequence shown here is derived from an EMBL/GenBank/DDBJ whole genome shotgun (WGS) entry which is preliminary data.</text>
</comment>
<keyword evidence="3 12" id="KW-0808">Transferase</keyword>
<dbReference type="InterPro" id="IPR013968">
    <property type="entry name" value="PKS_KR"/>
</dbReference>
<dbReference type="CDD" id="cd00833">
    <property type="entry name" value="PKS"/>
    <property type="match status" value="1"/>
</dbReference>
<evidence type="ECO:0000256" key="3">
    <source>
        <dbReference type="ARBA" id="ARBA00022679"/>
    </source>
</evidence>
<evidence type="ECO:0000313" key="12">
    <source>
        <dbReference type="EMBL" id="KKA24816.1"/>
    </source>
</evidence>
<evidence type="ECO:0000256" key="4">
    <source>
        <dbReference type="ARBA" id="ARBA00022857"/>
    </source>
</evidence>
<feature type="active site" description="Proton acceptor; for dehydratase activity" evidence="8">
    <location>
        <position position="1042"/>
    </location>
</feature>
<dbReference type="EMBL" id="LASV01000048">
    <property type="protein sequence ID" value="KKA24816.1"/>
    <property type="molecule type" value="Genomic_DNA"/>
</dbReference>
<dbReference type="GO" id="GO:0004312">
    <property type="term" value="F:fatty acid synthase activity"/>
    <property type="evidence" value="ECO:0007669"/>
    <property type="project" value="TreeGrafter"/>
</dbReference>
<dbReference type="InterPro" id="IPR013149">
    <property type="entry name" value="ADH-like_C"/>
</dbReference>
<sequence>MGSISLDNGPTGSGPTDKFEPLAIIGLDTRFPQEATTTEKLWEFLLRARSAMTPFPPERLNAEAFYHPDPEHGGTFAVKGGHFLTEDPTCFDAAFFNVIKTELLTLDPQQRLVMESVYHALENAGIPMHKAMGSKTAVFASGFNHDHLSLLNSDPESTIKYKPTSVTNSIISNRVSWFFDFKAPSVTIDTACSSSMVSLHLAAQSLHSGESDMVIVSGVNIVEFPIDIVGMSHHGFLGADGRCFTFDHRANGYARGEGVGTLVVKPLSAAVRDGDTIRAVIRGTGVNQDGRTPGISLPSAAAQERLIRDVYERAGLDLNDTMFVEAHGTGTAAGDPIEAGAIASSFRSRRKDIPLYVGAIKSGIGHLEGGSGIAGIIKSVLILENGIIPPNVNFEKVNPKIPTKKWNIEFPLENIPWPTPGLRRISVNSFGVGGTNAHCILDDAYHFLKERNLSAPHNTRPDVPTREEIARLVALLDKANGSANGENPVNGNTPEANGVHSESLANGVTSNGVNGTRDDPELAVLKLFVLSAFDEDGIKRNASAISGYLQERTSSSTTLLDDLSFTLSNKRSSFPWKSFVLASSVKELAASLAEEKFFKPTRARNPPAIGFVFTGQGAQHYAMGRALLVYPVFRKSLEDASDYMKSLGSPWTLMDELLKDQEFSNINAPEIAHPSCAAIQIALVDLLASWGIYPGRVTGHSSGEIPAAYCAGRISREGAWKAAYYRGYVSSKQLAAKGAMIAVGMNEAQLRSYLEKVHSTYPGELIIACYNSPKNNTVSGDEVMVDALKELLDADGVFARKLNVKNAYHSAHMKEIADEYLRLMGDLSSGQYFNSPHEIHMFSTVTGRQIDGKTLDAQYWVDNMVSPVRFTDGFTAMCFQKNTTGQAHLRMNATAENIFADHVVEIGPHSALQSAIKETIAAKGSQSSIVYLPVLNRNDNSTRVLLTTVGTLSSKGSPVDILTVNSAPQTSERKPKMLVDLPPYSFNHSSKTMYESRLSKNYRFRKFPRHDLFGAPVADWNAETPRWRHFIRLHENPWLKDHMVTNNYIYPGVGYLIMAIEASRQMADPGAEITAFRLKNVAIKRALIIPDTKEGIETCISLTRMDESSLWGSSVWKRFQITSYNPIGDDWIEHCTGYIAVDYKTTPGPVDAGREERAEREAWKQALREVSETCQVPVDFKKSYENLQTAGLVFGPLFRNLSNVKASGKNLGSVTGTVTVPDIASSMPKNYVHPHLIHPATMDSMLHLFLAAVLDFTGKPTLEKAAVPTFIKEVWVSAELNSQPGHVFRGHGKASLIAYDKFECDVKVWDGQVDEGRIQIKGIRVTPLESGSAGNSQVRKLCHQLEWKPAIDLLDSSSARSLTSLEQPDAEKDRYWVKRYQLATMLLVTDALAALEGFNVDSLEGHFRNYYEWMKYNEENLKRDAITQLTLAEFEAAAANKDLKEALYCEVEGHSADGALAVRMGTNIVPVLKKEIDPLHLMFGQDDLMDRVYDEVVNLGDLPVHLKNYLSVLGDNRNDLNILEIGAGTGSSTAAILDVLSPQSAKTEQATGASKIASYMFTDISAGFFEKAKERFKAWSNIMTFKTLNAEKDPTSQGFGSGTYDLIVAGNVIHATADLRKTLKNLRLLLKPGGKILMHEGSRQDFLWSQIAFGQLPGWWLGVEPSRKWCPFVSPAEWDVILRDSGFSGVDIEFPSSQNPDFTSQSILISSAVERDSEKENLPKQVVLISHDTPHEKDSASALAKTLRSQFHIDNVTIIQPADLRNIDTSSAICISLLELERPFLHGMSESDYLSIRKLLSTCKGLLWITGDPLITPELDMISGLLRTVRWERDLEAANLVNLAVRQQQQISAEALVEVIAKIFKHQFVDAIEGNANAEYLFQDGMLYTSRLVGSDAGNDFLASKFAKPTPQMIPFGKSGRPIKLSTSAPGLLSKLEWVTDTVYYEPLGDTQVEIDIRAVGLNFRDLMIAMGEHMAYSLGNEAAGVITRVGAAVDKFKPGDRVVYLCGLESTGCFHTFGRVDQNVVVKIPDDLSYEIAAGLPCVYATVIYGLQDAARLSKGETILIHAAAGGVGQAAIHYSKMVGAEIYATVSTPEKRKLLMTEYGIPEDHIFSSRDLSFAKGIMRCTKGKGVDVILNSLSGEALRQSWECLAPFGRFVEIGKKDAQAHGKVELTPFLRNVTMTSVELPTMMRHRPRLIARLTEDTVRLYSEGKIKEAKPTTIMNYSQVEEGLRLLQSGKGMGKMIFVPGKDDMIPVVPEIPPPYQFQEDASYVMAGGFGGLGRSIARWIASRGARHLIFLSRSGRITEAVEEMVKDLEEKGCRVRIFTCDVSDKDRLRSVIDECAASMPPIKGCIQGAMTLKDGMFENMSYEDWQTAVKPKVQGSWNLHEILPRDMDFFLMLSSATGILGNRSQANYAAGNTYQDALARYRVSKGLPAASVDLGSVLSVGFVAENQDYARHTTAVLEVLREDEIHAIVEFLIDPRHASDATRQLIFGLTTGTMYHERGVPPPSYLGYPLFTHLRKTSASRSQNSEENPTYLVQALLSAASTLEEAVNVVSQGIRNKLASLLAIPVNNIDPAKSISSNGVDSLVAMEFRTWLVKDLGADIPLLDIMGTSSITTLSHKIASVSKLAQFSTAPPKAG</sequence>
<feature type="active site" description="Proton donor; for dehydratase activity" evidence="8">
    <location>
        <position position="1243"/>
    </location>
</feature>
<dbReference type="SMART" id="SM00826">
    <property type="entry name" value="PKS_DH"/>
    <property type="match status" value="1"/>
</dbReference>
<dbReference type="Gene3D" id="3.10.129.110">
    <property type="entry name" value="Polyketide synthase dehydratase"/>
    <property type="match status" value="1"/>
</dbReference>
<dbReference type="PROSITE" id="PS52004">
    <property type="entry name" value="KS3_2"/>
    <property type="match status" value="1"/>
</dbReference>
<name>A0A0F4Z407_RASE3</name>
<dbReference type="GO" id="GO:0006633">
    <property type="term" value="P:fatty acid biosynthetic process"/>
    <property type="evidence" value="ECO:0007669"/>
    <property type="project" value="TreeGrafter"/>
</dbReference>
<dbReference type="InterPro" id="IPR049552">
    <property type="entry name" value="PKS_DH_N"/>
</dbReference>
<dbReference type="OrthoDB" id="329835at2759"/>
<dbReference type="Pfam" id="PF08659">
    <property type="entry name" value="KR"/>
    <property type="match status" value="1"/>
</dbReference>
<dbReference type="GO" id="GO:0031177">
    <property type="term" value="F:phosphopantetheine binding"/>
    <property type="evidence" value="ECO:0007669"/>
    <property type="project" value="InterPro"/>
</dbReference>
<evidence type="ECO:0000259" key="10">
    <source>
        <dbReference type="PROSITE" id="PS52004"/>
    </source>
</evidence>
<dbReference type="InterPro" id="IPR036291">
    <property type="entry name" value="NAD(P)-bd_dom_sf"/>
</dbReference>
<dbReference type="InterPro" id="IPR049900">
    <property type="entry name" value="PKS_mFAS_DH"/>
</dbReference>
<evidence type="ECO:0000259" key="9">
    <source>
        <dbReference type="PROSITE" id="PS50075"/>
    </source>
</evidence>
<keyword evidence="5" id="KW-0560">Oxidoreductase</keyword>
<evidence type="ECO:0000259" key="11">
    <source>
        <dbReference type="PROSITE" id="PS52019"/>
    </source>
</evidence>
<dbReference type="Proteomes" id="UP000053958">
    <property type="component" value="Unassembled WGS sequence"/>
</dbReference>
<dbReference type="PROSITE" id="PS50075">
    <property type="entry name" value="CARRIER"/>
    <property type="match status" value="1"/>
</dbReference>
<dbReference type="RefSeq" id="XP_013331428.1">
    <property type="nucleotide sequence ID" value="XM_013475974.1"/>
</dbReference>
<dbReference type="InterPro" id="IPR016035">
    <property type="entry name" value="Acyl_Trfase/lysoPLipase"/>
</dbReference>
<dbReference type="Gene3D" id="3.40.50.150">
    <property type="entry name" value="Vaccinia Virus protein VP39"/>
    <property type="match status" value="1"/>
</dbReference>
<feature type="domain" description="Carrier" evidence="9">
    <location>
        <begin position="2555"/>
        <end position="2632"/>
    </location>
</feature>
<accession>A0A0F4Z407</accession>
<evidence type="ECO:0000256" key="8">
    <source>
        <dbReference type="PROSITE-ProRule" id="PRU01363"/>
    </source>
</evidence>
<keyword evidence="1" id="KW-0596">Phosphopantetheine</keyword>
<feature type="region of interest" description="C-terminal hotdog fold" evidence="8">
    <location>
        <begin position="1175"/>
        <end position="1334"/>
    </location>
</feature>
<dbReference type="Pfam" id="PF16197">
    <property type="entry name" value="KAsynt_C_assoc"/>
    <property type="match status" value="1"/>
</dbReference>
<dbReference type="SMART" id="SM00827">
    <property type="entry name" value="PKS_AT"/>
    <property type="match status" value="1"/>
</dbReference>
<dbReference type="InterPro" id="IPR029063">
    <property type="entry name" value="SAM-dependent_MTases_sf"/>
</dbReference>
<dbReference type="GeneID" id="25313526"/>
<dbReference type="InterPro" id="IPR020843">
    <property type="entry name" value="ER"/>
</dbReference>
<dbReference type="Gene3D" id="3.40.50.720">
    <property type="entry name" value="NAD(P)-binding Rossmann-like Domain"/>
    <property type="match status" value="2"/>
</dbReference>
<dbReference type="Pfam" id="PF08240">
    <property type="entry name" value="ADH_N"/>
    <property type="match status" value="1"/>
</dbReference>
<dbReference type="Gene3D" id="1.10.1200.10">
    <property type="entry name" value="ACP-like"/>
    <property type="match status" value="1"/>
</dbReference>
<dbReference type="InterPro" id="IPR014031">
    <property type="entry name" value="Ketoacyl_synth_C"/>
</dbReference>
<dbReference type="SUPFAM" id="SSF50129">
    <property type="entry name" value="GroES-like"/>
    <property type="match status" value="1"/>
</dbReference>
<dbReference type="Pfam" id="PF00550">
    <property type="entry name" value="PP-binding"/>
    <property type="match status" value="1"/>
</dbReference>
<dbReference type="Pfam" id="PF00109">
    <property type="entry name" value="ketoacyl-synt"/>
    <property type="match status" value="1"/>
</dbReference>
<dbReference type="InterPro" id="IPR020841">
    <property type="entry name" value="PKS_Beta-ketoAc_synthase_dom"/>
</dbReference>
<dbReference type="InterPro" id="IPR016039">
    <property type="entry name" value="Thiolase-like"/>
</dbReference>
<dbReference type="InterPro" id="IPR020806">
    <property type="entry name" value="PKS_PP-bd"/>
</dbReference>
<dbReference type="Gene3D" id="3.40.366.10">
    <property type="entry name" value="Malonyl-Coenzyme A Acyl Carrier Protein, domain 2"/>
    <property type="match status" value="1"/>
</dbReference>
<dbReference type="GO" id="GO:1901336">
    <property type="term" value="P:lactone biosynthetic process"/>
    <property type="evidence" value="ECO:0007669"/>
    <property type="project" value="UniProtKB-ARBA"/>
</dbReference>
<dbReference type="CDD" id="cd02440">
    <property type="entry name" value="AdoMet_MTases"/>
    <property type="match status" value="1"/>
</dbReference>
<keyword evidence="4" id="KW-0521">NADP</keyword>
<dbReference type="Pfam" id="PF00698">
    <property type="entry name" value="Acyl_transf_1"/>
    <property type="match status" value="1"/>
</dbReference>
<dbReference type="EC" id="2.3.1.161" evidence="12"/>
<feature type="region of interest" description="N-terminal hotdog fold" evidence="8">
    <location>
        <begin position="1010"/>
        <end position="1146"/>
    </location>
</feature>
<evidence type="ECO:0000256" key="7">
    <source>
        <dbReference type="ARBA" id="ARBA00023315"/>
    </source>
</evidence>
<evidence type="ECO:0000256" key="5">
    <source>
        <dbReference type="ARBA" id="ARBA00023002"/>
    </source>
</evidence>
<keyword evidence="7 12" id="KW-0012">Acyltransferase</keyword>
<keyword evidence="2" id="KW-0597">Phosphoprotein</keyword>
<dbReference type="CDD" id="cd05195">
    <property type="entry name" value="enoyl_red"/>
    <property type="match status" value="1"/>
</dbReference>
<dbReference type="SMART" id="SM00829">
    <property type="entry name" value="PKS_ER"/>
    <property type="match status" value="1"/>
</dbReference>
<dbReference type="InterPro" id="IPR011032">
    <property type="entry name" value="GroES-like_sf"/>
</dbReference>
<dbReference type="Gene3D" id="3.90.180.10">
    <property type="entry name" value="Medium-chain alcohol dehydrogenases, catalytic domain"/>
    <property type="match status" value="1"/>
</dbReference>
<dbReference type="STRING" id="1408163.A0A0F4Z407"/>
<evidence type="ECO:0000256" key="2">
    <source>
        <dbReference type="ARBA" id="ARBA00022553"/>
    </source>
</evidence>
<dbReference type="Pfam" id="PF21089">
    <property type="entry name" value="PKS_DH_N"/>
    <property type="match status" value="1"/>
</dbReference>
<dbReference type="GO" id="GO:0044550">
    <property type="term" value="P:secondary metabolite biosynthetic process"/>
    <property type="evidence" value="ECO:0007669"/>
    <property type="project" value="UniProtKB-ARBA"/>
</dbReference>
<dbReference type="SUPFAM" id="SSF53901">
    <property type="entry name" value="Thiolase-like"/>
    <property type="match status" value="1"/>
</dbReference>
<dbReference type="SUPFAM" id="SSF53335">
    <property type="entry name" value="S-adenosyl-L-methionine-dependent methyltransferases"/>
    <property type="match status" value="1"/>
</dbReference>
<dbReference type="Gene3D" id="3.40.47.10">
    <property type="match status" value="1"/>
</dbReference>